<name>A0A5E4X5Q8_9BURK</name>
<proteinExistence type="predicted"/>
<protein>
    <submittedName>
        <fullName evidence="1">Uncharacterized protein</fullName>
    </submittedName>
</protein>
<dbReference type="AlphaFoldDB" id="A0A5E4X5Q8"/>
<organism evidence="1 2">
    <name type="scientific">Pandoraea eparura</name>
    <dbReference type="NCBI Taxonomy" id="2508291"/>
    <lineage>
        <taxon>Bacteria</taxon>
        <taxon>Pseudomonadati</taxon>
        <taxon>Pseudomonadota</taxon>
        <taxon>Betaproteobacteria</taxon>
        <taxon>Burkholderiales</taxon>
        <taxon>Burkholderiaceae</taxon>
        <taxon>Pandoraea</taxon>
    </lineage>
</organism>
<keyword evidence="2" id="KW-1185">Reference proteome</keyword>
<accession>A0A5E4X5Q8</accession>
<sequence length="109" mass="12405">MFQEFPMWVSHPEKEARIVANEAEFVALGDGWVKPERVDLVAREHTPDYVEYPKWVGDQLVQNAEEESALLGSDNPDTRAALLQIAEEKGIRIDKRWSDDKIRAALEAA</sequence>
<reference evidence="1 2" key="1">
    <citation type="submission" date="2019-08" db="EMBL/GenBank/DDBJ databases">
        <authorList>
            <person name="Peeters C."/>
        </authorList>
    </citation>
    <scope>NUCLEOTIDE SEQUENCE [LARGE SCALE GENOMIC DNA]</scope>
    <source>
        <strain evidence="1 2">LMG 31012</strain>
    </source>
</reference>
<dbReference type="Proteomes" id="UP000400981">
    <property type="component" value="Unassembled WGS sequence"/>
</dbReference>
<gene>
    <name evidence="1" type="ORF">PEP31012_03706</name>
</gene>
<evidence type="ECO:0000313" key="1">
    <source>
        <dbReference type="EMBL" id="VVE31572.1"/>
    </source>
</evidence>
<dbReference type="EMBL" id="CABPSH010000010">
    <property type="protein sequence ID" value="VVE31572.1"/>
    <property type="molecule type" value="Genomic_DNA"/>
</dbReference>
<evidence type="ECO:0000313" key="2">
    <source>
        <dbReference type="Proteomes" id="UP000400981"/>
    </source>
</evidence>